<keyword evidence="4" id="KW-1185">Reference proteome</keyword>
<dbReference type="AlphaFoldDB" id="A0A1H5SAQ1"/>
<dbReference type="PANTHER" id="PTHR11091">
    <property type="entry name" value="OXIDOREDUCTASE-RELATED"/>
    <property type="match status" value="1"/>
</dbReference>
<organism evidence="3 4">
    <name type="scientific">Bosea lathyri</name>
    <dbReference type="NCBI Taxonomy" id="1036778"/>
    <lineage>
        <taxon>Bacteria</taxon>
        <taxon>Pseudomonadati</taxon>
        <taxon>Pseudomonadota</taxon>
        <taxon>Alphaproteobacteria</taxon>
        <taxon>Hyphomicrobiales</taxon>
        <taxon>Boseaceae</taxon>
        <taxon>Bosea</taxon>
    </lineage>
</organism>
<dbReference type="InterPro" id="IPR043143">
    <property type="entry name" value="Mal/L-sulf/L-lact_DH-like_NADP"/>
</dbReference>
<dbReference type="RefSeq" id="WP_103870611.1">
    <property type="nucleotide sequence ID" value="NZ_FNUY01000001.1"/>
</dbReference>
<evidence type="ECO:0000313" key="3">
    <source>
        <dbReference type="EMBL" id="SEF47696.1"/>
    </source>
</evidence>
<dbReference type="InterPro" id="IPR036111">
    <property type="entry name" value="Mal/L-sulfo/L-lacto_DH-like_sf"/>
</dbReference>
<name>A0A1H5SAQ1_9HYPH</name>
<dbReference type="GO" id="GO:0016491">
    <property type="term" value="F:oxidoreductase activity"/>
    <property type="evidence" value="ECO:0007669"/>
    <property type="project" value="UniProtKB-KW"/>
</dbReference>
<dbReference type="SUPFAM" id="SSF89733">
    <property type="entry name" value="L-sulfolactate dehydrogenase-like"/>
    <property type="match status" value="1"/>
</dbReference>
<dbReference type="EMBL" id="FNUY01000001">
    <property type="protein sequence ID" value="SEF47696.1"/>
    <property type="molecule type" value="Genomic_DNA"/>
</dbReference>
<evidence type="ECO:0000256" key="1">
    <source>
        <dbReference type="ARBA" id="ARBA00006056"/>
    </source>
</evidence>
<dbReference type="Gene3D" id="3.30.1370.60">
    <property type="entry name" value="Hypothetical oxidoreductase yiak, domain 2"/>
    <property type="match status" value="1"/>
</dbReference>
<evidence type="ECO:0000256" key="2">
    <source>
        <dbReference type="ARBA" id="ARBA00023002"/>
    </source>
</evidence>
<dbReference type="InterPro" id="IPR043144">
    <property type="entry name" value="Mal/L-sulf/L-lact_DH-like_ah"/>
</dbReference>
<evidence type="ECO:0000313" key="4">
    <source>
        <dbReference type="Proteomes" id="UP000236743"/>
    </source>
</evidence>
<comment type="similarity">
    <text evidence="1">Belongs to the LDH2/MDH2 oxidoreductase family.</text>
</comment>
<dbReference type="PANTHER" id="PTHR11091:SF0">
    <property type="entry name" value="MALATE DEHYDROGENASE"/>
    <property type="match status" value="1"/>
</dbReference>
<protein>
    <submittedName>
        <fullName evidence="3">Malate/lactate/ureidoglycolate dehydrogenase, LDH2 family</fullName>
    </submittedName>
</protein>
<dbReference type="Proteomes" id="UP000236743">
    <property type="component" value="Unassembled WGS sequence"/>
</dbReference>
<reference evidence="3 4" key="1">
    <citation type="submission" date="2016-10" db="EMBL/GenBank/DDBJ databases">
        <authorList>
            <person name="de Groot N.N."/>
        </authorList>
    </citation>
    <scope>NUCLEOTIDE SEQUENCE [LARGE SCALE GENOMIC DNA]</scope>
    <source>
        <strain evidence="3 4">DSM 26656</strain>
    </source>
</reference>
<accession>A0A1H5SAQ1</accession>
<dbReference type="Gene3D" id="1.10.1530.10">
    <property type="match status" value="1"/>
</dbReference>
<gene>
    <name evidence="3" type="ORF">SAMN04488115_101200</name>
</gene>
<dbReference type="OrthoDB" id="9811519at2"/>
<proteinExistence type="inferred from homology"/>
<sequence length="353" mass="36784">MTAAHVAANELEIFVAALFAKAGVPDEDAGIAARCLVEADLRGVISHGVGRVPIYLHRLAIGLVDSRPPITVEALTPVAARVDGANGLGFVVARRAMAEAMLRAKDFGIGLVVVRRSTHFGMAASYLKQAIDGGLAAFVFTNASPAMPIWGGRTPFLGTSPFAFGAPGGHDGPPIVLDMATSVVARGKIRRAAASGQPIPEGWALDKDGRPTTDAAAGYDGIILPMGGPKGSGLSLMMEVLGGVMSGSAFGGEVGNQYSDEDRPQNVGHMFVALRPELAMSGDEYRSRMDQLAARAKATPPLEDGSEILFPGEPEARIEAERLRDGIPLAKEDRDGLAKAARDLGVALPPFLS</sequence>
<dbReference type="InterPro" id="IPR003767">
    <property type="entry name" value="Malate/L-lactate_DH-like"/>
</dbReference>
<dbReference type="Pfam" id="PF02615">
    <property type="entry name" value="Ldh_2"/>
    <property type="match status" value="1"/>
</dbReference>
<keyword evidence="2" id="KW-0560">Oxidoreductase</keyword>